<feature type="non-terminal residue" evidence="1">
    <location>
        <position position="407"/>
    </location>
</feature>
<dbReference type="EMBL" id="JANBUJ010001760">
    <property type="protein sequence ID" value="KAJ2766221.1"/>
    <property type="molecule type" value="Genomic_DNA"/>
</dbReference>
<comment type="caution">
    <text evidence="1">The sequence shown here is derived from an EMBL/GenBank/DDBJ whole genome shotgun (WGS) entry which is preliminary data.</text>
</comment>
<proteinExistence type="predicted"/>
<evidence type="ECO:0000313" key="1">
    <source>
        <dbReference type="EMBL" id="KAJ2766221.1"/>
    </source>
</evidence>
<dbReference type="Proteomes" id="UP001140234">
    <property type="component" value="Unassembled WGS sequence"/>
</dbReference>
<name>A0ACC1JS55_9FUNG</name>
<accession>A0ACC1JS55</accession>
<sequence length="407" mass="44386">MSQLQGATVKLALSGDSLVLRGAQRGNQPPPERTLGLAYIQAPHLGNAKKDIADEPLSLEAREYLRRRAAGKPVKFVVRYKTAGGREYGSVYLGPDMAADDVAIKLVHEGWARVTDQARGKLDRNDTPAAEADLIERLLDEEESARASKRGTWDPKPQPSRPRLTSFDADARKFLDEHKGRELRATVEQVRDATTLRVMLHLPSAHQMVTVLLSGVKAPAVRTNVPGQPDVVEPFGEEARFNVEIRLLQQDIKVRLEGLPPGAAANGTFAGTVVHSAGNIAEWLVSNSFAKVVDWSAVFLAGGAAPLRQLERQAKAKRMRVWQGFTGAADAAPVASFEATVVRIVSGDTVVVHDEARDADREFQLASLRQPRASDPDQAGYAEQAREALRRLCIGKPVAVTVDYHKP</sequence>
<keyword evidence="2" id="KW-1185">Reference proteome</keyword>
<reference evidence="1" key="1">
    <citation type="submission" date="2022-07" db="EMBL/GenBank/DDBJ databases">
        <title>Phylogenomic reconstructions and comparative analyses of Kickxellomycotina fungi.</title>
        <authorList>
            <person name="Reynolds N.K."/>
            <person name="Stajich J.E."/>
            <person name="Barry K."/>
            <person name="Grigoriev I.V."/>
            <person name="Crous P."/>
            <person name="Smith M.E."/>
        </authorList>
    </citation>
    <scope>NUCLEOTIDE SEQUENCE</scope>
    <source>
        <strain evidence="1">CBS 109366</strain>
    </source>
</reference>
<protein>
    <submittedName>
        <fullName evidence="1">Uncharacterized protein</fullName>
    </submittedName>
</protein>
<gene>
    <name evidence="1" type="ORF">IWQ57_004459</name>
</gene>
<evidence type="ECO:0000313" key="2">
    <source>
        <dbReference type="Proteomes" id="UP001140234"/>
    </source>
</evidence>
<organism evidence="1 2">
    <name type="scientific">Coemansia nantahalensis</name>
    <dbReference type="NCBI Taxonomy" id="2789366"/>
    <lineage>
        <taxon>Eukaryota</taxon>
        <taxon>Fungi</taxon>
        <taxon>Fungi incertae sedis</taxon>
        <taxon>Zoopagomycota</taxon>
        <taxon>Kickxellomycotina</taxon>
        <taxon>Kickxellomycetes</taxon>
        <taxon>Kickxellales</taxon>
        <taxon>Kickxellaceae</taxon>
        <taxon>Coemansia</taxon>
    </lineage>
</organism>